<dbReference type="Proteomes" id="UP000176689">
    <property type="component" value="Unassembled WGS sequence"/>
</dbReference>
<evidence type="ECO:0000313" key="2">
    <source>
        <dbReference type="Proteomes" id="UP000176689"/>
    </source>
</evidence>
<proteinExistence type="predicted"/>
<reference evidence="1 2" key="1">
    <citation type="journal article" date="2016" name="Nat. Commun.">
        <title>Thousands of microbial genomes shed light on interconnected biogeochemical processes in an aquifer system.</title>
        <authorList>
            <person name="Anantharaman K."/>
            <person name="Brown C.T."/>
            <person name="Hug L.A."/>
            <person name="Sharon I."/>
            <person name="Castelle C.J."/>
            <person name="Probst A.J."/>
            <person name="Thomas B.C."/>
            <person name="Singh A."/>
            <person name="Wilkins M.J."/>
            <person name="Karaoz U."/>
            <person name="Brodie E.L."/>
            <person name="Williams K.H."/>
            <person name="Hubbard S.S."/>
            <person name="Banfield J.F."/>
        </authorList>
    </citation>
    <scope>NUCLEOTIDE SEQUENCE [LARGE SCALE GENOMIC DNA]</scope>
</reference>
<dbReference type="AlphaFoldDB" id="A0A1F6E6U2"/>
<evidence type="ECO:0000313" key="1">
    <source>
        <dbReference type="EMBL" id="OGG69425.1"/>
    </source>
</evidence>
<organism evidence="1 2">
    <name type="scientific">Candidatus Kaiserbacteria bacterium RIFCSPHIGHO2_12_FULL_53_13</name>
    <dbReference type="NCBI Taxonomy" id="1798502"/>
    <lineage>
        <taxon>Bacteria</taxon>
        <taxon>Candidatus Kaiseribacteriota</taxon>
    </lineage>
</organism>
<dbReference type="EMBL" id="MFLP01000032">
    <property type="protein sequence ID" value="OGG69425.1"/>
    <property type="molecule type" value="Genomic_DNA"/>
</dbReference>
<protein>
    <submittedName>
        <fullName evidence="1">Uncharacterized protein</fullName>
    </submittedName>
</protein>
<sequence length="141" mass="16202">MIDPKDEHIIDEVSETLTSKLFFHGHPINRKEASDLKLKIEEPKQKIEELMWKLYKSYEDEMEILQPFNPQEMLNKSGQNNIDSVNVIGACVESESKEDRFVSEFRIIRPQIPQNAPLPLQIQASIGAVVVPLSSGWQTIR</sequence>
<gene>
    <name evidence="1" type="ORF">A3F27_03235</name>
</gene>
<accession>A0A1F6E6U2</accession>
<comment type="caution">
    <text evidence="1">The sequence shown here is derived from an EMBL/GenBank/DDBJ whole genome shotgun (WGS) entry which is preliminary data.</text>
</comment>
<name>A0A1F6E6U2_9BACT</name>